<dbReference type="EMBL" id="LYMM01000025">
    <property type="protein sequence ID" value="PNU05493.1"/>
    <property type="molecule type" value="Genomic_DNA"/>
</dbReference>
<evidence type="ECO:0000256" key="2">
    <source>
        <dbReference type="ARBA" id="ARBA00022630"/>
    </source>
</evidence>
<dbReference type="SUPFAM" id="SSF54373">
    <property type="entry name" value="FAD-linked reductases, C-terminal domain"/>
    <property type="match status" value="1"/>
</dbReference>
<evidence type="ECO:0000256" key="4">
    <source>
        <dbReference type="ARBA" id="ARBA00023002"/>
    </source>
</evidence>
<feature type="domain" description="FAD-binding" evidence="6">
    <location>
        <begin position="39"/>
        <end position="382"/>
    </location>
</feature>
<gene>
    <name evidence="7" type="ORF">A8V01_16040</name>
</gene>
<proteinExistence type="predicted"/>
<evidence type="ECO:0000259" key="6">
    <source>
        <dbReference type="Pfam" id="PF01494"/>
    </source>
</evidence>
<protein>
    <recommendedName>
        <fullName evidence="6">FAD-binding domain-containing protein</fullName>
    </recommendedName>
</protein>
<keyword evidence="3" id="KW-0274">FAD</keyword>
<dbReference type="GO" id="GO:0004497">
    <property type="term" value="F:monooxygenase activity"/>
    <property type="evidence" value="ECO:0007669"/>
    <property type="project" value="UniProtKB-KW"/>
</dbReference>
<organism evidence="7 8">
    <name type="scientific">Novosphingobium guangzhouense</name>
    <dbReference type="NCBI Taxonomy" id="1850347"/>
    <lineage>
        <taxon>Bacteria</taxon>
        <taxon>Pseudomonadati</taxon>
        <taxon>Pseudomonadota</taxon>
        <taxon>Alphaproteobacteria</taxon>
        <taxon>Sphingomonadales</taxon>
        <taxon>Sphingomonadaceae</taxon>
        <taxon>Novosphingobium</taxon>
    </lineage>
</organism>
<evidence type="ECO:0000313" key="8">
    <source>
        <dbReference type="Proteomes" id="UP000236327"/>
    </source>
</evidence>
<dbReference type="PANTHER" id="PTHR13789">
    <property type="entry name" value="MONOOXYGENASE"/>
    <property type="match status" value="1"/>
</dbReference>
<evidence type="ECO:0000313" key="7">
    <source>
        <dbReference type="EMBL" id="PNU05493.1"/>
    </source>
</evidence>
<keyword evidence="5" id="KW-0503">Monooxygenase</keyword>
<dbReference type="Gene3D" id="3.50.50.60">
    <property type="entry name" value="FAD/NAD(P)-binding domain"/>
    <property type="match status" value="1"/>
</dbReference>
<dbReference type="Pfam" id="PF01494">
    <property type="entry name" value="FAD_binding_3"/>
    <property type="match status" value="1"/>
</dbReference>
<dbReference type="InterPro" id="IPR002938">
    <property type="entry name" value="FAD-bd"/>
</dbReference>
<evidence type="ECO:0000256" key="1">
    <source>
        <dbReference type="ARBA" id="ARBA00001974"/>
    </source>
</evidence>
<dbReference type="PANTHER" id="PTHR13789:SF318">
    <property type="entry name" value="GERANYLGERANYL DIPHOSPHATE REDUCTASE"/>
    <property type="match status" value="1"/>
</dbReference>
<evidence type="ECO:0000256" key="5">
    <source>
        <dbReference type="ARBA" id="ARBA00023033"/>
    </source>
</evidence>
<keyword evidence="4" id="KW-0560">Oxidoreductase</keyword>
<sequence length="432" mass="46108">MATIRVSTSADREEPASNPVLRSAPCCLPAAEGTSMTSPIIVAGGGIAGLTVALSLLRQGRQVIVLEQTRAIGDVGAGISLGARTSRALYALGIEAALKAVSDTPQGSAAFDYRTGEVLGGAYARRNWSAADMADVNMLHRADLFDVLKAAIDAIDPQAVRLGHRLERYEQDEAGVTVHLSDGDILSGSVLIGADGLRSTVRSQMTGEVTPRATGRVAYRFLVPMAQAAPFMGAGPAGIYVGSRVALGRYVIRKGTLVNCVAFAHRPDVSSESWSQRATRDELMALFDGWHPDVRGLASAAPLERTARWALYDRDPLDTWIDGRVTLIGDAAHPLIPFLGLGAAMGVEDAIIMARAFAQWPEPAQALDVYQRARTGRANAILLESRRQAEVFDAGPGATNDMPDAERESRVDYDPLTVALPQPWQTCPDKQP</sequence>
<comment type="caution">
    <text evidence="7">The sequence shown here is derived from an EMBL/GenBank/DDBJ whole genome shotgun (WGS) entry which is preliminary data.</text>
</comment>
<dbReference type="OrthoDB" id="5499180at2"/>
<dbReference type="InterPro" id="IPR036188">
    <property type="entry name" value="FAD/NAD-bd_sf"/>
</dbReference>
<reference evidence="7 8" key="1">
    <citation type="submission" date="2016-05" db="EMBL/GenBank/DDBJ databases">
        <title>Complete genome sequence of Novosphingobium guangzhouense SA925(T).</title>
        <authorList>
            <person name="Sha S."/>
        </authorList>
    </citation>
    <scope>NUCLEOTIDE SEQUENCE [LARGE SCALE GENOMIC DNA]</scope>
    <source>
        <strain evidence="7 8">SA925</strain>
    </source>
</reference>
<comment type="cofactor">
    <cofactor evidence="1">
        <name>FAD</name>
        <dbReference type="ChEBI" id="CHEBI:57692"/>
    </cofactor>
</comment>
<dbReference type="AlphaFoldDB" id="A0A2K2G380"/>
<dbReference type="InterPro" id="IPR050493">
    <property type="entry name" value="FAD-dep_Monooxygenase_BioMet"/>
</dbReference>
<evidence type="ECO:0000256" key="3">
    <source>
        <dbReference type="ARBA" id="ARBA00022827"/>
    </source>
</evidence>
<name>A0A2K2G380_9SPHN</name>
<accession>A0A2K2G380</accession>
<keyword evidence="8" id="KW-1185">Reference proteome</keyword>
<dbReference type="PRINTS" id="PR00420">
    <property type="entry name" value="RNGMNOXGNASE"/>
</dbReference>
<dbReference type="Proteomes" id="UP000236327">
    <property type="component" value="Unassembled WGS sequence"/>
</dbReference>
<dbReference type="GO" id="GO:0071949">
    <property type="term" value="F:FAD binding"/>
    <property type="evidence" value="ECO:0007669"/>
    <property type="project" value="InterPro"/>
</dbReference>
<dbReference type="SUPFAM" id="SSF51905">
    <property type="entry name" value="FAD/NAD(P)-binding domain"/>
    <property type="match status" value="1"/>
</dbReference>
<keyword evidence="2" id="KW-0285">Flavoprotein</keyword>